<dbReference type="SUPFAM" id="SSF52172">
    <property type="entry name" value="CheY-like"/>
    <property type="match status" value="1"/>
</dbReference>
<feature type="domain" description="HTH araC/xylS-type" evidence="5">
    <location>
        <begin position="152"/>
        <end position="250"/>
    </location>
</feature>
<dbReference type="Pfam" id="PF12833">
    <property type="entry name" value="HTH_18"/>
    <property type="match status" value="1"/>
</dbReference>
<feature type="modified residue" description="4-aspartylphosphate" evidence="4">
    <location>
        <position position="56"/>
    </location>
</feature>
<accession>A0ABP7Y7R5</accession>
<keyword evidence="8" id="KW-1185">Reference proteome</keyword>
<keyword evidence="3" id="KW-0804">Transcription</keyword>
<dbReference type="InterPro" id="IPR009057">
    <property type="entry name" value="Homeodomain-like_sf"/>
</dbReference>
<evidence type="ECO:0000256" key="4">
    <source>
        <dbReference type="PROSITE-ProRule" id="PRU00169"/>
    </source>
</evidence>
<comment type="caution">
    <text evidence="7">The sequence shown here is derived from an EMBL/GenBank/DDBJ whole genome shotgun (WGS) entry which is preliminary data.</text>
</comment>
<dbReference type="SMART" id="SM00342">
    <property type="entry name" value="HTH_ARAC"/>
    <property type="match status" value="1"/>
</dbReference>
<dbReference type="EMBL" id="BAABAO010000008">
    <property type="protein sequence ID" value="GAA4131764.1"/>
    <property type="molecule type" value="Genomic_DNA"/>
</dbReference>
<dbReference type="PANTHER" id="PTHR44591">
    <property type="entry name" value="STRESS RESPONSE REGULATOR PROTEIN 1"/>
    <property type="match status" value="1"/>
</dbReference>
<protein>
    <submittedName>
        <fullName evidence="7">Uncharacterized protein</fullName>
    </submittedName>
</protein>
<evidence type="ECO:0000313" key="8">
    <source>
        <dbReference type="Proteomes" id="UP001501333"/>
    </source>
</evidence>
<dbReference type="PROSITE" id="PS01124">
    <property type="entry name" value="HTH_ARAC_FAMILY_2"/>
    <property type="match status" value="1"/>
</dbReference>
<evidence type="ECO:0000259" key="5">
    <source>
        <dbReference type="PROSITE" id="PS01124"/>
    </source>
</evidence>
<dbReference type="PANTHER" id="PTHR44591:SF3">
    <property type="entry name" value="RESPONSE REGULATORY DOMAIN-CONTAINING PROTEIN"/>
    <property type="match status" value="1"/>
</dbReference>
<organism evidence="7 8">
    <name type="scientific">Flavobacterium chungbukense</name>
    <dbReference type="NCBI Taxonomy" id="877464"/>
    <lineage>
        <taxon>Bacteria</taxon>
        <taxon>Pseudomonadati</taxon>
        <taxon>Bacteroidota</taxon>
        <taxon>Flavobacteriia</taxon>
        <taxon>Flavobacteriales</taxon>
        <taxon>Flavobacteriaceae</taxon>
        <taxon>Flavobacterium</taxon>
    </lineage>
</organism>
<evidence type="ECO:0000256" key="2">
    <source>
        <dbReference type="ARBA" id="ARBA00023015"/>
    </source>
</evidence>
<gene>
    <name evidence="7" type="ORF">GCM10022250_23960</name>
</gene>
<dbReference type="InterPro" id="IPR050595">
    <property type="entry name" value="Bact_response_regulator"/>
</dbReference>
<name>A0ABP7Y7R5_9FLAO</name>
<dbReference type="Proteomes" id="UP001501333">
    <property type="component" value="Unassembled WGS sequence"/>
</dbReference>
<proteinExistence type="predicted"/>
<dbReference type="Pfam" id="PF00072">
    <property type="entry name" value="Response_reg"/>
    <property type="match status" value="1"/>
</dbReference>
<keyword evidence="1 4" id="KW-0597">Phosphoprotein</keyword>
<dbReference type="InterPro" id="IPR001789">
    <property type="entry name" value="Sig_transdc_resp-reg_receiver"/>
</dbReference>
<dbReference type="InterPro" id="IPR018060">
    <property type="entry name" value="HTH_AraC"/>
</dbReference>
<dbReference type="PROSITE" id="PS50110">
    <property type="entry name" value="RESPONSE_REGULATORY"/>
    <property type="match status" value="1"/>
</dbReference>
<evidence type="ECO:0000313" key="7">
    <source>
        <dbReference type="EMBL" id="GAA4131764.1"/>
    </source>
</evidence>
<dbReference type="CDD" id="cd00156">
    <property type="entry name" value="REC"/>
    <property type="match status" value="1"/>
</dbReference>
<reference evidence="8" key="1">
    <citation type="journal article" date="2019" name="Int. J. Syst. Evol. Microbiol.">
        <title>The Global Catalogue of Microorganisms (GCM) 10K type strain sequencing project: providing services to taxonomists for standard genome sequencing and annotation.</title>
        <authorList>
            <consortium name="The Broad Institute Genomics Platform"/>
            <consortium name="The Broad Institute Genome Sequencing Center for Infectious Disease"/>
            <person name="Wu L."/>
            <person name="Ma J."/>
        </authorList>
    </citation>
    <scope>NUCLEOTIDE SEQUENCE [LARGE SCALE GENOMIC DNA]</scope>
    <source>
        <strain evidence="8">JCM 17386</strain>
    </source>
</reference>
<dbReference type="RefSeq" id="WP_229356039.1">
    <property type="nucleotide sequence ID" value="NZ_BAABAO010000008.1"/>
</dbReference>
<feature type="domain" description="Response regulatory" evidence="6">
    <location>
        <begin position="7"/>
        <end position="123"/>
    </location>
</feature>
<evidence type="ECO:0000256" key="1">
    <source>
        <dbReference type="ARBA" id="ARBA00022553"/>
    </source>
</evidence>
<dbReference type="Gene3D" id="1.10.10.60">
    <property type="entry name" value="Homeodomain-like"/>
    <property type="match status" value="1"/>
</dbReference>
<dbReference type="SMART" id="SM00448">
    <property type="entry name" value="REC"/>
    <property type="match status" value="1"/>
</dbReference>
<evidence type="ECO:0000256" key="3">
    <source>
        <dbReference type="ARBA" id="ARBA00023163"/>
    </source>
</evidence>
<dbReference type="InterPro" id="IPR011006">
    <property type="entry name" value="CheY-like_superfamily"/>
</dbReference>
<keyword evidence="2" id="KW-0805">Transcription regulation</keyword>
<sequence length="256" mass="29761">MIKQTTKLTIIEDDIVLGTTITEMLKLNNFDVLYFKDSLEALLHLNKNVPDIIICDMVMPNLNGEELFFKIRKNNRFNATPFIMITANIDDDLKFKQLKNGVTDFIIKPFKVQELIYKINNLIFLKNNIEKKFSPDPFSKVTIKLSEKDFITSLNEILIQKMKTNIDMNELAGDLAISKSTLDKRVRKLTHKNASQYIREFRLDYAVKLIRSGERNIKYIVDQTGFSSLSYFSTSFKLYLNMTPRDYIKSIEAENG</sequence>
<dbReference type="Gene3D" id="3.40.50.2300">
    <property type="match status" value="1"/>
</dbReference>
<dbReference type="SUPFAM" id="SSF46689">
    <property type="entry name" value="Homeodomain-like"/>
    <property type="match status" value="1"/>
</dbReference>
<evidence type="ECO:0000259" key="6">
    <source>
        <dbReference type="PROSITE" id="PS50110"/>
    </source>
</evidence>